<feature type="compositionally biased region" description="Polar residues" evidence="1">
    <location>
        <begin position="1227"/>
        <end position="1236"/>
    </location>
</feature>
<protein>
    <submittedName>
        <fullName evidence="2">Uncharacterized protein</fullName>
    </submittedName>
</protein>
<feature type="compositionally biased region" description="Basic and acidic residues" evidence="1">
    <location>
        <begin position="364"/>
        <end position="373"/>
    </location>
</feature>
<feature type="compositionally biased region" description="Acidic residues" evidence="1">
    <location>
        <begin position="163"/>
        <end position="175"/>
    </location>
</feature>
<feature type="compositionally biased region" description="Polar residues" evidence="1">
    <location>
        <begin position="269"/>
        <end position="294"/>
    </location>
</feature>
<feature type="compositionally biased region" description="Polar residues" evidence="1">
    <location>
        <begin position="220"/>
        <end position="234"/>
    </location>
</feature>
<comment type="caution">
    <text evidence="2">The sequence shown here is derived from an EMBL/GenBank/DDBJ whole genome shotgun (WGS) entry which is preliminary data.</text>
</comment>
<feature type="compositionally biased region" description="Low complexity" evidence="1">
    <location>
        <begin position="136"/>
        <end position="146"/>
    </location>
</feature>
<proteinExistence type="predicted"/>
<gene>
    <name evidence="2" type="ORF">NLI96_g86</name>
</gene>
<feature type="compositionally biased region" description="Polar residues" evidence="1">
    <location>
        <begin position="124"/>
        <end position="135"/>
    </location>
</feature>
<dbReference type="Proteomes" id="UP001212997">
    <property type="component" value="Unassembled WGS sequence"/>
</dbReference>
<feature type="compositionally biased region" description="Low complexity" evidence="1">
    <location>
        <begin position="302"/>
        <end position="321"/>
    </location>
</feature>
<feature type="compositionally biased region" description="Polar residues" evidence="1">
    <location>
        <begin position="1026"/>
        <end position="1037"/>
    </location>
</feature>
<feature type="compositionally biased region" description="Pro residues" evidence="1">
    <location>
        <begin position="47"/>
        <end position="58"/>
    </location>
</feature>
<evidence type="ECO:0000313" key="2">
    <source>
        <dbReference type="EMBL" id="KAJ3492316.1"/>
    </source>
</evidence>
<feature type="compositionally biased region" description="Low complexity" evidence="1">
    <location>
        <begin position="96"/>
        <end position="112"/>
    </location>
</feature>
<feature type="compositionally biased region" description="Basic and acidic residues" evidence="1">
    <location>
        <begin position="389"/>
        <end position="400"/>
    </location>
</feature>
<feature type="compositionally biased region" description="Low complexity" evidence="1">
    <location>
        <begin position="1213"/>
        <end position="1226"/>
    </location>
</feature>
<accession>A0AAD5VH54</accession>
<feature type="compositionally biased region" description="Polar residues" evidence="1">
    <location>
        <begin position="611"/>
        <end position="650"/>
    </location>
</feature>
<feature type="compositionally biased region" description="Basic and acidic residues" evidence="1">
    <location>
        <begin position="176"/>
        <end position="186"/>
    </location>
</feature>
<sequence>MSRRPFALSRQQRPLSAIFIGSIDSNTSAGGNNSGNSVVGSVGSAILPPPDLPEPPSPSGSIGSGLPSPPATNSTGSGSVGDDSPNGGSIRKKKSVLLSTGSSSTSSAIPSGKRPESRSEMFNGGTSYDKAQQHTQQQYQQQQQSGISGGGGSGGGRGRSSYVDDDDDDPNENDEDHTARLSLERRRSTKTTLPPDDNISALARVKSLTQRNRMVLDKLTSISRLSSPAPSKSRSPFPTTAKPTSPTASSSASSSRHSSDSYSRPMHAHSTSELPLNTATASSSSNYDNPPSGSETEREPMNSNSNNNRSLHSYSSSDSLSATPTSTFSELKSQQPLPSSDYVRPRQISAPSSPQRNRNNNHNRNRDSMERSRNGSPGPSSRTRGKRVSMVEDRRWHYESGDDDAAEDVTTAALAAVASSRRSPSSGRKARNPLPKEFRSGERRSMDGRPEPPTTPHRNREREREFQRRSPSPNRSPRGPGHHHQASPHSSPRRQGGARYSTVRELTRKHQTRWLSEDLSASSHADREEDEPRSSSNLGFGRRQGSKNGSSESPLNGRLLGEGLRAAGLTTRRRDGSEDVFASPGASGSNTASGSGGGNGNMVPPAVVPNRTRTSGSNSVLSGEWDSPTQGLGSTSAQNQVASGGTSSAGRPSHRVSMIEPRTTTPGLTSRQERADRAYATLHGRPGTSMAALHGDSPGMLPPRTAPPSSATFRTERSSPYGGEDVYGRNEAPLPPRPASRAYVSPFAPPRPLSTAPPVPPLPALVSGANGTTSAMGGNSTVQDPFQEHRRLMLEALSMFESHLSRIPPMGQTTTTTIPEVFQCSQHLVHTMDKLNSMLKLATNKALELQIEAEVSDQVGGDGTVSMAEVWTKVGMEHRDNLRLSDEVVRSMTGFLLGVGKVLREATSSSAQQQQQHLRTVSLDDEVAVRRTPEVQTSVLSVDRRSSDGRKSRETRRSWDPRETAQLTALTSLVPTTTTNTTTPALTSTRLERGLTSRPGSSLNQLKSSSGHSSSEGRSVQGVEGTPQTVRNATSALVGSLRRPYTPRELRLAAATAALETPASDPQTRRERELVTYDSQETMQDYEPSPTPASRLTGGRVLAPLSIPPSLPTLHSETTLRRNGTITSTSSHTTPPAASSSNAGSSEHSLATRRKVSGSSNITVRAENSTTSGFQPIIKSAGTTTAVTPHTVSVSISPDTKVAALPAISSRTNSNSSNELSHSRSNTVTFSRSATTLAGIRQQQRQEEAEEQERQRRLRTTSTGAALGRGFPHTEEPSPINLRSPMSGSETERPRTFAVRGGRVSLDSANSGSSGGREVGNGRGGRVGLTAATLLSSRKERRRTITEIFSKT</sequence>
<feature type="region of interest" description="Disordered" evidence="1">
    <location>
        <begin position="932"/>
        <end position="1042"/>
    </location>
</feature>
<feature type="compositionally biased region" description="Basic and acidic residues" evidence="1">
    <location>
        <begin position="434"/>
        <end position="450"/>
    </location>
</feature>
<feature type="compositionally biased region" description="Low complexity" evidence="1">
    <location>
        <begin position="235"/>
        <end position="263"/>
    </location>
</feature>
<keyword evidence="3" id="KW-1185">Reference proteome</keyword>
<feature type="compositionally biased region" description="Low complexity" evidence="1">
    <location>
        <begin position="582"/>
        <end position="593"/>
    </location>
</feature>
<feature type="region of interest" description="Disordered" evidence="1">
    <location>
        <begin position="1077"/>
        <end position="1097"/>
    </location>
</feature>
<feature type="compositionally biased region" description="Basic and acidic residues" evidence="1">
    <location>
        <begin position="458"/>
        <end position="468"/>
    </location>
</feature>
<dbReference type="EMBL" id="JANAWD010000001">
    <property type="protein sequence ID" value="KAJ3492316.1"/>
    <property type="molecule type" value="Genomic_DNA"/>
</dbReference>
<feature type="region of interest" description="Disordered" evidence="1">
    <location>
        <begin position="22"/>
        <end position="670"/>
    </location>
</feature>
<organism evidence="2 3">
    <name type="scientific">Meripilus lineatus</name>
    <dbReference type="NCBI Taxonomy" id="2056292"/>
    <lineage>
        <taxon>Eukaryota</taxon>
        <taxon>Fungi</taxon>
        <taxon>Dikarya</taxon>
        <taxon>Basidiomycota</taxon>
        <taxon>Agaricomycotina</taxon>
        <taxon>Agaricomycetes</taxon>
        <taxon>Polyporales</taxon>
        <taxon>Meripilaceae</taxon>
        <taxon>Meripilus</taxon>
    </lineage>
</organism>
<feature type="compositionally biased region" description="Basic and acidic residues" evidence="1">
    <location>
        <begin position="524"/>
        <end position="533"/>
    </location>
</feature>
<feature type="compositionally biased region" description="Gly residues" evidence="1">
    <location>
        <begin position="147"/>
        <end position="158"/>
    </location>
</feature>
<feature type="compositionally biased region" description="Low complexity" evidence="1">
    <location>
        <begin position="408"/>
        <end position="427"/>
    </location>
</feature>
<feature type="compositionally biased region" description="Low complexity" evidence="1">
    <location>
        <begin position="557"/>
        <end position="569"/>
    </location>
</feature>
<feature type="compositionally biased region" description="Low complexity" evidence="1">
    <location>
        <begin position="967"/>
        <end position="989"/>
    </location>
</feature>
<feature type="region of interest" description="Disordered" evidence="1">
    <location>
        <begin position="705"/>
        <end position="730"/>
    </location>
</feature>
<feature type="compositionally biased region" description="Low complexity" evidence="1">
    <location>
        <begin position="469"/>
        <end position="479"/>
    </location>
</feature>
<name>A0AAD5VH54_9APHY</name>
<feature type="region of interest" description="Disordered" evidence="1">
    <location>
        <begin position="1125"/>
        <end position="1168"/>
    </location>
</feature>
<feature type="compositionally biased region" description="Low complexity" evidence="1">
    <location>
        <begin position="1000"/>
        <end position="1019"/>
    </location>
</feature>
<feature type="compositionally biased region" description="Low complexity" evidence="1">
    <location>
        <begin position="1125"/>
        <end position="1149"/>
    </location>
</feature>
<feature type="compositionally biased region" description="Low complexity" evidence="1">
    <location>
        <begin position="28"/>
        <end position="45"/>
    </location>
</feature>
<feature type="compositionally biased region" description="Gly residues" evidence="1">
    <location>
        <begin position="1313"/>
        <end position="1325"/>
    </location>
</feature>
<reference evidence="2" key="1">
    <citation type="submission" date="2022-07" db="EMBL/GenBank/DDBJ databases">
        <title>Genome Sequence of Physisporinus lineatus.</title>
        <authorList>
            <person name="Buettner E."/>
        </authorList>
    </citation>
    <scope>NUCLEOTIDE SEQUENCE</scope>
    <source>
        <strain evidence="2">VT162</strain>
    </source>
</reference>
<feature type="region of interest" description="Disordered" evidence="1">
    <location>
        <begin position="1209"/>
        <end position="1325"/>
    </location>
</feature>
<evidence type="ECO:0000256" key="1">
    <source>
        <dbReference type="SAM" id="MobiDB-lite"/>
    </source>
</evidence>
<feature type="compositionally biased region" description="Polar residues" evidence="1">
    <location>
        <begin position="1157"/>
        <end position="1168"/>
    </location>
</feature>
<feature type="compositionally biased region" description="Basic and acidic residues" evidence="1">
    <location>
        <begin position="1244"/>
        <end position="1255"/>
    </location>
</feature>
<feature type="compositionally biased region" description="Polar residues" evidence="1">
    <location>
        <begin position="322"/>
        <end position="338"/>
    </location>
</feature>
<feature type="compositionally biased region" description="Basic and acidic residues" evidence="1">
    <location>
        <begin position="942"/>
        <end position="963"/>
    </location>
</feature>
<evidence type="ECO:0000313" key="3">
    <source>
        <dbReference type="Proteomes" id="UP001212997"/>
    </source>
</evidence>